<dbReference type="SUPFAM" id="SSF52540">
    <property type="entry name" value="P-loop containing nucleoside triphosphate hydrolases"/>
    <property type="match status" value="1"/>
</dbReference>
<evidence type="ECO:0000313" key="4">
    <source>
        <dbReference type="Proteomes" id="UP000179448"/>
    </source>
</evidence>
<feature type="region of interest" description="Disordered" evidence="1">
    <location>
        <begin position="588"/>
        <end position="660"/>
    </location>
</feature>
<name>A0A1F6WNY3_9BACT</name>
<comment type="caution">
    <text evidence="3">The sequence shown here is derived from an EMBL/GenBank/DDBJ whole genome shotgun (WGS) entry which is preliminary data.</text>
</comment>
<gene>
    <name evidence="3" type="ORF">A2997_00325</name>
</gene>
<feature type="compositionally biased region" description="Low complexity" evidence="1">
    <location>
        <begin position="642"/>
        <end position="657"/>
    </location>
</feature>
<dbReference type="PANTHER" id="PTHR30121:SF11">
    <property type="entry name" value="AAA+ ATPASE DOMAIN-CONTAINING PROTEIN"/>
    <property type="match status" value="1"/>
</dbReference>
<sequence length="707" mass="80237">MVENPQDITYIGETDFRNARKKFGIKNTDRFRHIYIIGKTGTGKTTLIENMIAQDIIRGNGVAFLDPHGSSAEKMLDYVPEHRVKDVIYFAPFDMNYPISFNVLEDAGGPDERHKVANGILSVMKTIWVDAFSGRMEYLVQNVLLALLEYPNATLLGFNRMLTDKEYRKLIVDNVKDPSVRSFWIDDYGKWDDKYRREAGAAIQNKIGQFTSNPIIRNIIAQPKSSFNLQEIMDNQKIFIGNLSKGLLGEQNAQLLGGMLSTKIYLAAMSRAKHPEEYIEKKLPGFYLYADEFQNFANESFASVLSEARKYKLSLTMAHQYVTQLVETVRDAVIGNVGTMIVFRIGPQDAELFEREFAPEFVQQDMVGLAFAQVYMRLSIDGMTSRAFSARTLPPIAKPAISMKERVFLSSREIYARPRAEVEIEIEEWFKPIPSQKQLDHQEYLKQKRAEVEATGGVWVEEEADKLYPAPVEDEEDHRGYNKKSFYKSQSQLPRYGDRDRPSGSAQSRPYSPRQRYTPPIENAPQKPSKIIVSPELQGLINTLDSSTKEEKIKAVKKDSFPEEKKIKDSISLDDMGSNTNTAISTKWQKEKEAREKEKEKRLIEKTAKPESTSALKDILNRIKIATPPSPDKSTTPHTSRATEQQAQQSIQQQTSQKTVASSNLLEYTSPTATTVHSDIVPSQHTLSNPGTTQNEVDTDVLRQVLE</sequence>
<dbReference type="Proteomes" id="UP000179448">
    <property type="component" value="Unassembled WGS sequence"/>
</dbReference>
<dbReference type="InterPro" id="IPR051162">
    <property type="entry name" value="T4SS_component"/>
</dbReference>
<dbReference type="Gene3D" id="3.40.50.300">
    <property type="entry name" value="P-loop containing nucleotide triphosphate hydrolases"/>
    <property type="match status" value="2"/>
</dbReference>
<feature type="domain" description="Type IV secretion system coupling protein TraD DNA-binding" evidence="2">
    <location>
        <begin position="31"/>
        <end position="373"/>
    </location>
</feature>
<evidence type="ECO:0000313" key="3">
    <source>
        <dbReference type="EMBL" id="OGI83536.1"/>
    </source>
</evidence>
<accession>A0A1F6WNY3</accession>
<protein>
    <recommendedName>
        <fullName evidence="2">Type IV secretion system coupling protein TraD DNA-binding domain-containing protein</fullName>
    </recommendedName>
</protein>
<feature type="compositionally biased region" description="Basic and acidic residues" evidence="1">
    <location>
        <begin position="588"/>
        <end position="609"/>
    </location>
</feature>
<dbReference type="InterPro" id="IPR019476">
    <property type="entry name" value="T4SS_TraD_DNA-bd"/>
</dbReference>
<dbReference type="AlphaFoldDB" id="A0A1F6WNY3"/>
<proteinExistence type="predicted"/>
<organism evidence="3 4">
    <name type="scientific">Candidatus Nomurabacteria bacterium RIFCSPLOWO2_01_FULL_36_10b</name>
    <dbReference type="NCBI Taxonomy" id="1801766"/>
    <lineage>
        <taxon>Bacteria</taxon>
        <taxon>Candidatus Nomuraibacteriota</taxon>
    </lineage>
</organism>
<evidence type="ECO:0000259" key="2">
    <source>
        <dbReference type="Pfam" id="PF10412"/>
    </source>
</evidence>
<dbReference type="Pfam" id="PF10412">
    <property type="entry name" value="TrwB_AAD_bind"/>
    <property type="match status" value="1"/>
</dbReference>
<reference evidence="3 4" key="1">
    <citation type="journal article" date="2016" name="Nat. Commun.">
        <title>Thousands of microbial genomes shed light on interconnected biogeochemical processes in an aquifer system.</title>
        <authorList>
            <person name="Anantharaman K."/>
            <person name="Brown C.T."/>
            <person name="Hug L.A."/>
            <person name="Sharon I."/>
            <person name="Castelle C.J."/>
            <person name="Probst A.J."/>
            <person name="Thomas B.C."/>
            <person name="Singh A."/>
            <person name="Wilkins M.J."/>
            <person name="Karaoz U."/>
            <person name="Brodie E.L."/>
            <person name="Williams K.H."/>
            <person name="Hubbard S.S."/>
            <person name="Banfield J.F."/>
        </authorList>
    </citation>
    <scope>NUCLEOTIDE SEQUENCE [LARGE SCALE GENOMIC DNA]</scope>
</reference>
<dbReference type="STRING" id="1801766.A2997_00325"/>
<feature type="region of interest" description="Disordered" evidence="1">
    <location>
        <begin position="469"/>
        <end position="530"/>
    </location>
</feature>
<dbReference type="CDD" id="cd01127">
    <property type="entry name" value="TrwB_TraG_TraD_VirD4"/>
    <property type="match status" value="1"/>
</dbReference>
<feature type="compositionally biased region" description="Polar residues" evidence="1">
    <location>
        <begin position="674"/>
        <end position="696"/>
    </location>
</feature>
<feature type="region of interest" description="Disordered" evidence="1">
    <location>
        <begin position="674"/>
        <end position="699"/>
    </location>
</feature>
<dbReference type="PANTHER" id="PTHR30121">
    <property type="entry name" value="UNCHARACTERIZED PROTEIN YJGR-RELATED"/>
    <property type="match status" value="1"/>
</dbReference>
<dbReference type="InterPro" id="IPR027417">
    <property type="entry name" value="P-loop_NTPase"/>
</dbReference>
<evidence type="ECO:0000256" key="1">
    <source>
        <dbReference type="SAM" id="MobiDB-lite"/>
    </source>
</evidence>
<dbReference type="EMBL" id="MFUQ01000015">
    <property type="protein sequence ID" value="OGI83536.1"/>
    <property type="molecule type" value="Genomic_DNA"/>
</dbReference>